<dbReference type="dictyBase" id="DDB_G0288287">
    <property type="gene designation" value="atg101"/>
</dbReference>
<evidence type="ECO:0000313" key="5">
    <source>
        <dbReference type="Proteomes" id="UP000002195"/>
    </source>
</evidence>
<dbReference type="OMA" id="WEQWIIS"/>
<dbReference type="GO" id="GO:1990316">
    <property type="term" value="C:Atg1/ULK1 kinase complex"/>
    <property type="evidence" value="ECO:0000314"/>
    <property type="project" value="dictyBase"/>
</dbReference>
<sequence length="186" mass="21322">MNSKQYVLKEINLQYAQLKEVVQCILHSILFQRSLGTVKPKDTTLDCVDFSYVKSDDPSSSKHIEDKSEELLTSIMKRKAKTAQISISFYEKRTKTTIFSNNNNVCWEQWIISFQLVHSMDQKSLFSQLTDTINKIIENVNQEKSIPPITSSNEMPFPFSIQIGSENTGGVVDTIYNMFKPPQITK</sequence>
<dbReference type="PANTHER" id="PTHR13292">
    <property type="entry name" value="AUTOPHAGY-RELATED PROTEIN 101"/>
    <property type="match status" value="1"/>
</dbReference>
<comment type="similarity">
    <text evidence="1">Belongs to the ATG101 family.</text>
</comment>
<dbReference type="STRING" id="44689.Q54J54"/>
<dbReference type="Reactome" id="R-DDI-1632852">
    <property type="pathway name" value="Macroautophagy"/>
</dbReference>
<dbReference type="eggNOG" id="KOG4493">
    <property type="taxonomic scope" value="Eukaryota"/>
</dbReference>
<evidence type="ECO:0000256" key="3">
    <source>
        <dbReference type="ARBA" id="ARBA00023006"/>
    </source>
</evidence>
<keyword evidence="5" id="KW-1185">Reference proteome</keyword>
<keyword evidence="3" id="KW-0072">Autophagy</keyword>
<dbReference type="AlphaFoldDB" id="Q54J54"/>
<dbReference type="PANTHER" id="PTHR13292:SF0">
    <property type="entry name" value="AUTOPHAGY-RELATED PROTEIN 101"/>
    <property type="match status" value="1"/>
</dbReference>
<dbReference type="Proteomes" id="UP000002195">
    <property type="component" value="Unassembled WGS sequence"/>
</dbReference>
<dbReference type="GeneID" id="8626550"/>
<evidence type="ECO:0000256" key="1">
    <source>
        <dbReference type="ARBA" id="ARBA00007130"/>
    </source>
</evidence>
<dbReference type="SMR" id="Q54J54"/>
<evidence type="ECO:0000256" key="2">
    <source>
        <dbReference type="ARBA" id="ARBA00018874"/>
    </source>
</evidence>
<dbReference type="PhylomeDB" id="Q54J54"/>
<proteinExistence type="inferred from homology"/>
<dbReference type="KEGG" id="ddi:DDB_G0288287"/>
<dbReference type="GO" id="GO:0006914">
    <property type="term" value="P:autophagy"/>
    <property type="evidence" value="ECO:0000315"/>
    <property type="project" value="dictyBase"/>
</dbReference>
<dbReference type="InterPro" id="IPR012445">
    <property type="entry name" value="ATG101"/>
</dbReference>
<reference evidence="4 5" key="1">
    <citation type="journal article" date="2005" name="Nature">
        <title>The genome of the social amoeba Dictyostelium discoideum.</title>
        <authorList>
            <consortium name="The Dictyostelium discoideum Sequencing Consortium"/>
            <person name="Eichinger L."/>
            <person name="Pachebat J.A."/>
            <person name="Glockner G."/>
            <person name="Rajandream M.A."/>
            <person name="Sucgang R."/>
            <person name="Berriman M."/>
            <person name="Song J."/>
            <person name="Olsen R."/>
            <person name="Szafranski K."/>
            <person name="Xu Q."/>
            <person name="Tunggal B."/>
            <person name="Kummerfeld S."/>
            <person name="Madera M."/>
            <person name="Konfortov B.A."/>
            <person name="Rivero F."/>
            <person name="Bankier A.T."/>
            <person name="Lehmann R."/>
            <person name="Hamlin N."/>
            <person name="Davies R."/>
            <person name="Gaudet P."/>
            <person name="Fey P."/>
            <person name="Pilcher K."/>
            <person name="Chen G."/>
            <person name="Saunders D."/>
            <person name="Sodergren E."/>
            <person name="Davis P."/>
            <person name="Kerhornou A."/>
            <person name="Nie X."/>
            <person name="Hall N."/>
            <person name="Anjard C."/>
            <person name="Hemphill L."/>
            <person name="Bason N."/>
            <person name="Farbrother P."/>
            <person name="Desany B."/>
            <person name="Just E."/>
            <person name="Morio T."/>
            <person name="Rost R."/>
            <person name="Churcher C."/>
            <person name="Cooper J."/>
            <person name="Haydock S."/>
            <person name="van Driessche N."/>
            <person name="Cronin A."/>
            <person name="Goodhead I."/>
            <person name="Muzny D."/>
            <person name="Mourier T."/>
            <person name="Pain A."/>
            <person name="Lu M."/>
            <person name="Harper D."/>
            <person name="Lindsay R."/>
            <person name="Hauser H."/>
            <person name="James K."/>
            <person name="Quiles M."/>
            <person name="Madan Babu M."/>
            <person name="Saito T."/>
            <person name="Buchrieser C."/>
            <person name="Wardroper A."/>
            <person name="Felder M."/>
            <person name="Thangavelu M."/>
            <person name="Johnson D."/>
            <person name="Knights A."/>
            <person name="Loulseged H."/>
            <person name="Mungall K."/>
            <person name="Oliver K."/>
            <person name="Price C."/>
            <person name="Quail M.A."/>
            <person name="Urushihara H."/>
            <person name="Hernandez J."/>
            <person name="Rabbinowitsch E."/>
            <person name="Steffen D."/>
            <person name="Sanders M."/>
            <person name="Ma J."/>
            <person name="Kohara Y."/>
            <person name="Sharp S."/>
            <person name="Simmonds M."/>
            <person name="Spiegler S."/>
            <person name="Tivey A."/>
            <person name="Sugano S."/>
            <person name="White B."/>
            <person name="Walker D."/>
            <person name="Woodward J."/>
            <person name="Winckler T."/>
            <person name="Tanaka Y."/>
            <person name="Shaulsky G."/>
            <person name="Schleicher M."/>
            <person name="Weinstock G."/>
            <person name="Rosenthal A."/>
            <person name="Cox E.C."/>
            <person name="Chisholm R.L."/>
            <person name="Gibbs R."/>
            <person name="Loomis W.F."/>
            <person name="Platzer M."/>
            <person name="Kay R.R."/>
            <person name="Williams J."/>
            <person name="Dear P.H."/>
            <person name="Noegel A.A."/>
            <person name="Barrell B."/>
            <person name="Kuspa A."/>
        </authorList>
    </citation>
    <scope>NUCLEOTIDE SEQUENCE [LARGE SCALE GENOMIC DNA]</scope>
    <source>
        <strain evidence="4 5">AX4</strain>
    </source>
</reference>
<dbReference type="EMBL" id="AAFI02000109">
    <property type="protein sequence ID" value="EAL63286.1"/>
    <property type="molecule type" value="Genomic_DNA"/>
</dbReference>
<dbReference type="GO" id="GO:0031152">
    <property type="term" value="P:aggregation involved in sorocarp development"/>
    <property type="evidence" value="ECO:0000315"/>
    <property type="project" value="dictyBase"/>
</dbReference>
<evidence type="ECO:0000313" key="4">
    <source>
        <dbReference type="EMBL" id="EAL63286.1"/>
    </source>
</evidence>
<comment type="caution">
    <text evidence="4">The sequence shown here is derived from an EMBL/GenBank/DDBJ whole genome shotgun (WGS) entry which is preliminary data.</text>
</comment>
<dbReference type="GO" id="GO:0000045">
    <property type="term" value="P:autophagosome assembly"/>
    <property type="evidence" value="ECO:0000318"/>
    <property type="project" value="GO_Central"/>
</dbReference>
<dbReference type="PaxDb" id="44689-DDB0304380"/>
<gene>
    <name evidence="4" type="ORF">DDB_G0288287</name>
</gene>
<dbReference type="VEuPathDB" id="AmoebaDB:DDB_G0288287"/>
<dbReference type="HOGENOM" id="CLU_069661_1_1_1"/>
<dbReference type="FunCoup" id="Q54J54">
    <property type="interactions" value="76"/>
</dbReference>
<dbReference type="GO" id="GO:0019901">
    <property type="term" value="F:protein kinase binding"/>
    <property type="evidence" value="ECO:0000318"/>
    <property type="project" value="GO_Central"/>
</dbReference>
<protein>
    <recommendedName>
        <fullName evidence="2">Autophagy-related protein 101</fullName>
    </recommendedName>
</protein>
<organism evidence="4 5">
    <name type="scientific">Dictyostelium discoideum</name>
    <name type="common">Social amoeba</name>
    <dbReference type="NCBI Taxonomy" id="44689"/>
    <lineage>
        <taxon>Eukaryota</taxon>
        <taxon>Amoebozoa</taxon>
        <taxon>Evosea</taxon>
        <taxon>Eumycetozoa</taxon>
        <taxon>Dictyostelia</taxon>
        <taxon>Dictyosteliales</taxon>
        <taxon>Dictyosteliaceae</taxon>
        <taxon>Dictyostelium</taxon>
    </lineage>
</organism>
<accession>Q54J54</accession>
<dbReference type="InParanoid" id="Q54J54"/>
<dbReference type="GO" id="GO:0000407">
    <property type="term" value="C:phagophore assembly site"/>
    <property type="evidence" value="ECO:0000318"/>
    <property type="project" value="GO_Central"/>
</dbReference>
<dbReference type="RefSeq" id="XP_636793.1">
    <property type="nucleotide sequence ID" value="XM_631701.1"/>
</dbReference>
<dbReference type="GO" id="GO:0005737">
    <property type="term" value="C:cytoplasm"/>
    <property type="evidence" value="ECO:0000314"/>
    <property type="project" value="dictyBase"/>
</dbReference>
<dbReference type="Pfam" id="PF07855">
    <property type="entry name" value="ATG101"/>
    <property type="match status" value="1"/>
</dbReference>
<name>Q54J54_DICDI</name>